<organism evidence="3 4">
    <name type="scientific">Polarella glacialis</name>
    <name type="common">Dinoflagellate</name>
    <dbReference type="NCBI Taxonomy" id="89957"/>
    <lineage>
        <taxon>Eukaryota</taxon>
        <taxon>Sar</taxon>
        <taxon>Alveolata</taxon>
        <taxon>Dinophyceae</taxon>
        <taxon>Suessiales</taxon>
        <taxon>Suessiaceae</taxon>
        <taxon>Polarella</taxon>
    </lineage>
</organism>
<evidence type="ECO:0000256" key="1">
    <source>
        <dbReference type="SAM" id="MobiDB-lite"/>
    </source>
</evidence>
<evidence type="ECO:0000313" key="4">
    <source>
        <dbReference type="Proteomes" id="UP000654075"/>
    </source>
</evidence>
<evidence type="ECO:0000313" key="3">
    <source>
        <dbReference type="EMBL" id="CAE8624933.1"/>
    </source>
</evidence>
<feature type="signal peptide" evidence="2">
    <location>
        <begin position="1"/>
        <end position="22"/>
    </location>
</feature>
<feature type="region of interest" description="Disordered" evidence="1">
    <location>
        <begin position="46"/>
        <end position="67"/>
    </location>
</feature>
<gene>
    <name evidence="3" type="ORF">PGLA1383_LOCUS42022</name>
</gene>
<sequence length="185" mass="19796">RRGASCRLLALGVVLLVVSSLAKLQLLSFAQGTPLRRWQTSGGSARTSLHAAGEAKPFRASGSERSGYQSKLADTTPIELDGFLDEALNKAGLLARSPEVRSWCDEQGAVELREVIDELDALCEALGIDGNKVSALGDALVQTLKAEQEQRRKQEEATRNGMAQLAHQFMNGQVSQATAAQAFSS</sequence>
<dbReference type="EMBL" id="CAJNNV010028536">
    <property type="protein sequence ID" value="CAE8624933.1"/>
    <property type="molecule type" value="Genomic_DNA"/>
</dbReference>
<accession>A0A813GF65</accession>
<proteinExistence type="predicted"/>
<name>A0A813GF65_POLGL</name>
<comment type="caution">
    <text evidence="3">The sequence shown here is derived from an EMBL/GenBank/DDBJ whole genome shotgun (WGS) entry which is preliminary data.</text>
</comment>
<protein>
    <submittedName>
        <fullName evidence="3">Uncharacterized protein</fullName>
    </submittedName>
</protein>
<feature type="non-terminal residue" evidence="3">
    <location>
        <position position="185"/>
    </location>
</feature>
<dbReference type="Proteomes" id="UP000654075">
    <property type="component" value="Unassembled WGS sequence"/>
</dbReference>
<dbReference type="AlphaFoldDB" id="A0A813GF65"/>
<keyword evidence="4" id="KW-1185">Reference proteome</keyword>
<feature type="non-terminal residue" evidence="3">
    <location>
        <position position="1"/>
    </location>
</feature>
<keyword evidence="2" id="KW-0732">Signal</keyword>
<evidence type="ECO:0000256" key="2">
    <source>
        <dbReference type="SAM" id="SignalP"/>
    </source>
</evidence>
<reference evidence="3" key="1">
    <citation type="submission" date="2021-02" db="EMBL/GenBank/DDBJ databases">
        <authorList>
            <person name="Dougan E. K."/>
            <person name="Rhodes N."/>
            <person name="Thang M."/>
            <person name="Chan C."/>
        </authorList>
    </citation>
    <scope>NUCLEOTIDE SEQUENCE</scope>
</reference>
<feature type="chain" id="PRO_5032730892" evidence="2">
    <location>
        <begin position="23"/>
        <end position="185"/>
    </location>
</feature>